<reference evidence="3 5" key="2">
    <citation type="submission" date="2022-01" db="EMBL/GenBank/DDBJ databases">
        <title>VMRC isolate genome collection.</title>
        <authorList>
            <person name="France M."/>
            <person name="Rutt L."/>
            <person name="Humphrys M."/>
            <person name="Ravel J."/>
        </authorList>
    </citation>
    <scope>NUCLEOTIDE SEQUENCE [LARGE SCALE GENOMIC DNA]</scope>
    <source>
        <strain evidence="3 5">C0172B4</strain>
    </source>
</reference>
<dbReference type="RefSeq" id="WP_269254232.1">
    <property type="nucleotide sequence ID" value="NZ_JAKHEY010000001.1"/>
</dbReference>
<proteinExistence type="predicted"/>
<reference evidence="4" key="1">
    <citation type="submission" date="2022-01" db="EMBL/GenBank/DDBJ databases">
        <title>STING isolate genome collection.</title>
        <authorList>
            <person name="France M."/>
            <person name="Rutt L."/>
            <person name="Humphrys M."/>
            <person name="Ravel J."/>
        </authorList>
    </citation>
    <scope>NUCLEOTIDE SEQUENCE</scope>
    <source>
        <strain evidence="4">C0081E5</strain>
    </source>
</reference>
<dbReference type="InterPro" id="IPR035451">
    <property type="entry name" value="Ada-like_dom_sf"/>
</dbReference>
<accession>A0AAW5WWT2</accession>
<dbReference type="Proteomes" id="UP001211566">
    <property type="component" value="Unassembled WGS sequence"/>
</dbReference>
<gene>
    <name evidence="3" type="ORF">L2772_01305</name>
    <name evidence="4" type="ORF">L2Z99_01290</name>
</gene>
<feature type="compositionally biased region" description="Low complexity" evidence="1">
    <location>
        <begin position="105"/>
        <end position="139"/>
    </location>
</feature>
<dbReference type="Gene3D" id="3.40.10.10">
    <property type="entry name" value="DNA Methylphosphotriester Repair Domain"/>
    <property type="match status" value="1"/>
</dbReference>
<feature type="region of interest" description="Disordered" evidence="1">
    <location>
        <begin position="76"/>
        <end position="153"/>
    </location>
</feature>
<dbReference type="EMBL" id="JAKHPW010000001">
    <property type="protein sequence ID" value="MCZ3621505.1"/>
    <property type="molecule type" value="Genomic_DNA"/>
</dbReference>
<keyword evidence="5" id="KW-1185">Reference proteome</keyword>
<feature type="compositionally biased region" description="Polar residues" evidence="1">
    <location>
        <begin position="76"/>
        <end position="89"/>
    </location>
</feature>
<dbReference type="SUPFAM" id="SSF57884">
    <property type="entry name" value="Ada DNA repair protein, N-terminal domain (N-Ada 10)"/>
    <property type="match status" value="1"/>
</dbReference>
<evidence type="ECO:0000313" key="3">
    <source>
        <dbReference type="EMBL" id="MCZ3621505.1"/>
    </source>
</evidence>
<keyword evidence="2" id="KW-0812">Transmembrane</keyword>
<protein>
    <submittedName>
        <fullName evidence="4">DNA-entry nuclease</fullName>
    </submittedName>
</protein>
<keyword evidence="2" id="KW-0472">Membrane</keyword>
<name>A0AAW5WWT2_9LACO</name>
<evidence type="ECO:0000313" key="6">
    <source>
        <dbReference type="Proteomes" id="UP001211566"/>
    </source>
</evidence>
<evidence type="ECO:0000256" key="1">
    <source>
        <dbReference type="SAM" id="MobiDB-lite"/>
    </source>
</evidence>
<feature type="transmembrane region" description="Helical" evidence="2">
    <location>
        <begin position="6"/>
        <end position="23"/>
    </location>
</feature>
<dbReference type="AlphaFoldDB" id="A0AAW5WWT2"/>
<evidence type="ECO:0000313" key="4">
    <source>
        <dbReference type="EMBL" id="MCZ9677716.1"/>
    </source>
</evidence>
<sequence length="205" mass="22367">MGNFFLWIFLSIIGYFIAKKWLFRAQPHSIRIYAVVFSISALGLAVTTHPTTKPTTHYLVKKVKADNFSSNKATNESLNAEKSSLQKQADQLKEQVSSAEEESEAIASSKEAQSSKAAAEAKAQAEAEAESSSIAQAKAQEQRQSTTKINQGDLNTATTGRIVGNARSKIYHVPGQAGYNMNSANTVFFNSEQEAIAAGYRRAKR</sequence>
<comment type="caution">
    <text evidence="4">The sequence shown here is derived from an EMBL/GenBank/DDBJ whole genome shotgun (WGS) entry which is preliminary data.</text>
</comment>
<keyword evidence="2" id="KW-1133">Transmembrane helix</keyword>
<feature type="compositionally biased region" description="Polar residues" evidence="1">
    <location>
        <begin position="143"/>
        <end position="153"/>
    </location>
</feature>
<dbReference type="Proteomes" id="UP001211420">
    <property type="component" value="Unassembled WGS sequence"/>
</dbReference>
<feature type="transmembrane region" description="Helical" evidence="2">
    <location>
        <begin position="30"/>
        <end position="47"/>
    </location>
</feature>
<dbReference type="EMBL" id="JAKHEY010000001">
    <property type="protein sequence ID" value="MCZ9677716.1"/>
    <property type="molecule type" value="Genomic_DNA"/>
</dbReference>
<evidence type="ECO:0000313" key="5">
    <source>
        <dbReference type="Proteomes" id="UP001211420"/>
    </source>
</evidence>
<evidence type="ECO:0000256" key="2">
    <source>
        <dbReference type="SAM" id="Phobius"/>
    </source>
</evidence>
<organism evidence="4 6">
    <name type="scientific">Lactobacillus mulieris</name>
    <dbReference type="NCBI Taxonomy" id="2508708"/>
    <lineage>
        <taxon>Bacteria</taxon>
        <taxon>Bacillati</taxon>
        <taxon>Bacillota</taxon>
        <taxon>Bacilli</taxon>
        <taxon>Lactobacillales</taxon>
        <taxon>Lactobacillaceae</taxon>
        <taxon>Lactobacillus</taxon>
    </lineage>
</organism>